<gene>
    <name evidence="2" type="ORF">B9J98_01605</name>
</gene>
<accession>A0A2R7Y9A9</accession>
<reference evidence="2 3" key="1">
    <citation type="submission" date="2017-04" db="EMBL/GenBank/DDBJ databases">
        <title>Draft Aigarchaeota genome from a New Zealand hot spring.</title>
        <authorList>
            <person name="Reysenbach A.-L."/>
            <person name="Donaho J.A."/>
            <person name="Gerhart J."/>
            <person name="Kelley J.F."/>
            <person name="Kouba K."/>
            <person name="Podar M."/>
            <person name="Stott M."/>
        </authorList>
    </citation>
    <scope>NUCLEOTIDE SEQUENCE [LARGE SCALE GENOMIC DNA]</scope>
    <source>
        <strain evidence="2">NZ13_MG1</strain>
    </source>
</reference>
<proteinExistence type="predicted"/>
<organism evidence="2 3">
    <name type="scientific">Candidatus Terraquivivens tikiterensis</name>
    <dbReference type="NCBI Taxonomy" id="1980982"/>
    <lineage>
        <taxon>Archaea</taxon>
        <taxon>Nitrososphaerota</taxon>
        <taxon>Candidatus Wolframiiraptoraceae</taxon>
        <taxon>Candidatus Terraquivivens</taxon>
    </lineage>
</organism>
<keyword evidence="1" id="KW-0472">Membrane</keyword>
<feature type="transmembrane region" description="Helical" evidence="1">
    <location>
        <begin position="20"/>
        <end position="39"/>
    </location>
</feature>
<dbReference type="EMBL" id="NDWU01000003">
    <property type="protein sequence ID" value="PUA34103.1"/>
    <property type="molecule type" value="Genomic_DNA"/>
</dbReference>
<evidence type="ECO:0000256" key="1">
    <source>
        <dbReference type="SAM" id="Phobius"/>
    </source>
</evidence>
<sequence>MLRVTVMADRFYRGCSMSRLMAGIIVGMAILTGASVALFTASSPSWPEPEGVQSLTLSVLLQAYTALLVPLFDGFTSGEGLLIFAVWAAASAFAGLTAGKLSTSIKLALIMPSIVILSWFGLLAIVFAEVYGPQSWLVEINFFLENVAMYRPLNLLVPYLLVLAFSGTFGFLSSAFLARKETVVT</sequence>
<feature type="transmembrane region" description="Helical" evidence="1">
    <location>
        <begin position="153"/>
        <end position="178"/>
    </location>
</feature>
<keyword evidence="1" id="KW-0812">Transmembrane</keyword>
<protein>
    <submittedName>
        <fullName evidence="2">Uncharacterized protein</fullName>
    </submittedName>
</protein>
<dbReference type="AlphaFoldDB" id="A0A2R7Y9A9"/>
<evidence type="ECO:0000313" key="3">
    <source>
        <dbReference type="Proteomes" id="UP000244066"/>
    </source>
</evidence>
<name>A0A2R7Y9A9_9ARCH</name>
<evidence type="ECO:0000313" key="2">
    <source>
        <dbReference type="EMBL" id="PUA34103.1"/>
    </source>
</evidence>
<keyword evidence="1" id="KW-1133">Transmembrane helix</keyword>
<comment type="caution">
    <text evidence="2">The sequence shown here is derived from an EMBL/GenBank/DDBJ whole genome shotgun (WGS) entry which is preliminary data.</text>
</comment>
<feature type="transmembrane region" description="Helical" evidence="1">
    <location>
        <begin position="81"/>
        <end position="101"/>
    </location>
</feature>
<dbReference type="Proteomes" id="UP000244066">
    <property type="component" value="Unassembled WGS sequence"/>
</dbReference>
<feature type="transmembrane region" description="Helical" evidence="1">
    <location>
        <begin position="107"/>
        <end position="132"/>
    </location>
</feature>